<dbReference type="PANTHER" id="PTHR11328:SF28">
    <property type="entry name" value="MAJOR FACILITATOR SUPERFAMILY DOMAIN-CONTAINING PROTEIN 12"/>
    <property type="match status" value="1"/>
</dbReference>
<dbReference type="Pfam" id="PF13347">
    <property type="entry name" value="MFS_2"/>
    <property type="match status" value="1"/>
</dbReference>
<dbReference type="EMBL" id="CAJPIZ010007058">
    <property type="protein sequence ID" value="CAG2110028.1"/>
    <property type="molecule type" value="Genomic_DNA"/>
</dbReference>
<reference evidence="3" key="1">
    <citation type="submission" date="2020-11" db="EMBL/GenBank/DDBJ databases">
        <authorList>
            <person name="Tran Van P."/>
        </authorList>
    </citation>
    <scope>NUCLEOTIDE SEQUENCE</scope>
</reference>
<keyword evidence="2" id="KW-0812">Transmembrane</keyword>
<evidence type="ECO:0000256" key="2">
    <source>
        <dbReference type="SAM" id="Phobius"/>
    </source>
</evidence>
<organism evidence="3">
    <name type="scientific">Medioppia subpectinata</name>
    <dbReference type="NCBI Taxonomy" id="1979941"/>
    <lineage>
        <taxon>Eukaryota</taxon>
        <taxon>Metazoa</taxon>
        <taxon>Ecdysozoa</taxon>
        <taxon>Arthropoda</taxon>
        <taxon>Chelicerata</taxon>
        <taxon>Arachnida</taxon>
        <taxon>Acari</taxon>
        <taxon>Acariformes</taxon>
        <taxon>Sarcoptiformes</taxon>
        <taxon>Oribatida</taxon>
        <taxon>Brachypylina</taxon>
        <taxon>Oppioidea</taxon>
        <taxon>Oppiidae</taxon>
        <taxon>Medioppia</taxon>
    </lineage>
</organism>
<feature type="transmembrane region" description="Helical" evidence="2">
    <location>
        <begin position="171"/>
        <end position="192"/>
    </location>
</feature>
<evidence type="ECO:0000313" key="4">
    <source>
        <dbReference type="Proteomes" id="UP000759131"/>
    </source>
</evidence>
<dbReference type="GO" id="GO:0008643">
    <property type="term" value="P:carbohydrate transport"/>
    <property type="evidence" value="ECO:0007669"/>
    <property type="project" value="InterPro"/>
</dbReference>
<feature type="transmembrane region" description="Helical" evidence="2">
    <location>
        <begin position="27"/>
        <end position="49"/>
    </location>
</feature>
<keyword evidence="2" id="KW-0472">Membrane</keyword>
<feature type="transmembrane region" description="Helical" evidence="2">
    <location>
        <begin position="312"/>
        <end position="330"/>
    </location>
</feature>
<gene>
    <name evidence="3" type="ORF">OSB1V03_LOCUS10013</name>
</gene>
<dbReference type="GO" id="GO:0015293">
    <property type="term" value="F:symporter activity"/>
    <property type="evidence" value="ECO:0007669"/>
    <property type="project" value="InterPro"/>
</dbReference>
<dbReference type="AlphaFoldDB" id="A0A7R9Q326"/>
<dbReference type="Gene3D" id="1.20.1250.20">
    <property type="entry name" value="MFS general substrate transporter like domains"/>
    <property type="match status" value="1"/>
</dbReference>
<accession>A0A7R9Q326</accession>
<protein>
    <recommendedName>
        <fullName evidence="5">Major facilitator superfamily domain-containing protein 12</fullName>
    </recommendedName>
</protein>
<sequence>MSEEEDEAMISLRSGQSRHYLSLRQRLAFSVGHVLNDVCAAIWFSYFLVYMHFVNRFHKSAAYLLLIGQIADAIATPFVGLELDKVNDWWICRYGRKKCWHLLGTVLVCATFPVIFNKCITCEMSEEMAQMVYYSAFIVIFQFGWASIQISHLSLIPDLTPFSCERVELNAWRYAFTVVSNIMVYVITWIVFHIDGKDSADNDQITPSDAPLFRTIVLIVMAIGFVFSLIFHFGVKERPKNRLTSNQTVSTAQESGDFNLPSIETHLKWNHWFKESQFYKVGLLYMGTRLCINLTQVYTPLFLQDSLHLKKLTYLLGASLSLSASTWLYFGTYDRFKTYDIYGVSVLMGISGSTMLITSLSITNDLIGHNTSSGAFVFGAMSFADKLSNGIAVIVIENFHPCKTCGCSICDDYYRNILTFVCDCVR</sequence>
<dbReference type="SUPFAM" id="SSF103473">
    <property type="entry name" value="MFS general substrate transporter"/>
    <property type="match status" value="1"/>
</dbReference>
<dbReference type="InterPro" id="IPR039672">
    <property type="entry name" value="MFS_2"/>
</dbReference>
<name>A0A7R9Q326_9ACAR</name>
<dbReference type="EMBL" id="OC861633">
    <property type="protein sequence ID" value="CAD7629598.1"/>
    <property type="molecule type" value="Genomic_DNA"/>
</dbReference>
<feature type="non-terminal residue" evidence="3">
    <location>
        <position position="426"/>
    </location>
</feature>
<dbReference type="GO" id="GO:0005886">
    <property type="term" value="C:plasma membrane"/>
    <property type="evidence" value="ECO:0007669"/>
    <property type="project" value="TreeGrafter"/>
</dbReference>
<feature type="transmembrane region" description="Helical" evidence="2">
    <location>
        <begin position="132"/>
        <end position="151"/>
    </location>
</feature>
<dbReference type="InterPro" id="IPR036259">
    <property type="entry name" value="MFS_trans_sf"/>
</dbReference>
<proteinExistence type="inferred from homology"/>
<dbReference type="PANTHER" id="PTHR11328">
    <property type="entry name" value="MAJOR FACILITATOR SUPERFAMILY DOMAIN-CONTAINING PROTEIN"/>
    <property type="match status" value="1"/>
</dbReference>
<comment type="similarity">
    <text evidence="1">Belongs to the major facilitator superfamily.</text>
</comment>
<evidence type="ECO:0000256" key="1">
    <source>
        <dbReference type="ARBA" id="ARBA00008335"/>
    </source>
</evidence>
<dbReference type="CDD" id="cd17491">
    <property type="entry name" value="MFS_MFSD12"/>
    <property type="match status" value="1"/>
</dbReference>
<feature type="transmembrane region" description="Helical" evidence="2">
    <location>
        <begin position="61"/>
        <end position="80"/>
    </location>
</feature>
<feature type="transmembrane region" description="Helical" evidence="2">
    <location>
        <begin position="212"/>
        <end position="235"/>
    </location>
</feature>
<dbReference type="OrthoDB" id="1730117at2759"/>
<dbReference type="Proteomes" id="UP000759131">
    <property type="component" value="Unassembled WGS sequence"/>
</dbReference>
<evidence type="ECO:0000313" key="3">
    <source>
        <dbReference type="EMBL" id="CAD7629598.1"/>
    </source>
</evidence>
<keyword evidence="4" id="KW-1185">Reference proteome</keyword>
<feature type="transmembrane region" description="Helical" evidence="2">
    <location>
        <begin position="342"/>
        <end position="362"/>
    </location>
</feature>
<keyword evidence="2" id="KW-1133">Transmembrane helix</keyword>
<evidence type="ECO:0008006" key="5">
    <source>
        <dbReference type="Google" id="ProtNLM"/>
    </source>
</evidence>
<feature type="transmembrane region" description="Helical" evidence="2">
    <location>
        <begin position="100"/>
        <end position="120"/>
    </location>
</feature>
<dbReference type="FunFam" id="1.20.1250.20:FF:000431">
    <property type="entry name" value="Predicted protein"/>
    <property type="match status" value="1"/>
</dbReference>